<dbReference type="InterPro" id="IPR007484">
    <property type="entry name" value="Peptidase_M28"/>
</dbReference>
<dbReference type="Pfam" id="PF04389">
    <property type="entry name" value="Peptidase_M28"/>
    <property type="match status" value="1"/>
</dbReference>
<comment type="caution">
    <text evidence="2">The sequence shown here is derived from an EMBL/GenBank/DDBJ whole genome shotgun (WGS) entry which is preliminary data.</text>
</comment>
<organism evidence="2">
    <name type="scientific">marine sediment metagenome</name>
    <dbReference type="NCBI Taxonomy" id="412755"/>
    <lineage>
        <taxon>unclassified sequences</taxon>
        <taxon>metagenomes</taxon>
        <taxon>ecological metagenomes</taxon>
    </lineage>
</organism>
<protein>
    <recommendedName>
        <fullName evidence="1">Peptidase M28 domain-containing protein</fullName>
    </recommendedName>
</protein>
<feature type="domain" description="Peptidase M28" evidence="1">
    <location>
        <begin position="7"/>
        <end position="56"/>
    </location>
</feature>
<dbReference type="AlphaFoldDB" id="X1ALF4"/>
<dbReference type="Gene3D" id="3.40.630.10">
    <property type="entry name" value="Zn peptidases"/>
    <property type="match status" value="1"/>
</dbReference>
<evidence type="ECO:0000259" key="1">
    <source>
        <dbReference type="Pfam" id="PF04389"/>
    </source>
</evidence>
<sequence length="117" mass="13453">NSYVGDMSDHHIFRVNDVPYLFLSCGRWEHYHMPTDTPEKLNYEKMGAIADYLVNLVVSCDGEDFQNRLADYDSTPTELEYMNSVFSDLFELYGIPGPKSRDDIDMVVLRLKGAYGL</sequence>
<evidence type="ECO:0000313" key="2">
    <source>
        <dbReference type="EMBL" id="GAG83435.1"/>
    </source>
</evidence>
<name>X1ALF4_9ZZZZ</name>
<gene>
    <name evidence="2" type="ORF">S01H4_29845</name>
</gene>
<accession>X1ALF4</accession>
<reference evidence="2" key="1">
    <citation type="journal article" date="2014" name="Front. Microbiol.">
        <title>High frequency of phylogenetically diverse reductive dehalogenase-homologous genes in deep subseafloor sedimentary metagenomes.</title>
        <authorList>
            <person name="Kawai M."/>
            <person name="Futagami T."/>
            <person name="Toyoda A."/>
            <person name="Takaki Y."/>
            <person name="Nishi S."/>
            <person name="Hori S."/>
            <person name="Arai W."/>
            <person name="Tsubouchi T."/>
            <person name="Morono Y."/>
            <person name="Uchiyama I."/>
            <person name="Ito T."/>
            <person name="Fujiyama A."/>
            <person name="Inagaki F."/>
            <person name="Takami H."/>
        </authorList>
    </citation>
    <scope>NUCLEOTIDE SEQUENCE</scope>
    <source>
        <strain evidence="2">Expedition CK06-06</strain>
    </source>
</reference>
<dbReference type="SUPFAM" id="SSF53187">
    <property type="entry name" value="Zn-dependent exopeptidases"/>
    <property type="match status" value="1"/>
</dbReference>
<dbReference type="EMBL" id="BART01015358">
    <property type="protein sequence ID" value="GAG83435.1"/>
    <property type="molecule type" value="Genomic_DNA"/>
</dbReference>
<proteinExistence type="predicted"/>
<feature type="non-terminal residue" evidence="2">
    <location>
        <position position="1"/>
    </location>
</feature>